<dbReference type="InterPro" id="IPR012677">
    <property type="entry name" value="Nucleotide-bd_a/b_plait_sf"/>
</dbReference>
<feature type="compositionally biased region" description="Basic and acidic residues" evidence="3">
    <location>
        <begin position="223"/>
        <end position="234"/>
    </location>
</feature>
<dbReference type="EMBL" id="BEGY01000083">
    <property type="protein sequence ID" value="GAX82634.1"/>
    <property type="molecule type" value="Genomic_DNA"/>
</dbReference>
<protein>
    <recommendedName>
        <fullName evidence="4">RRM domain-containing protein</fullName>
    </recommendedName>
</protein>
<evidence type="ECO:0000256" key="1">
    <source>
        <dbReference type="ARBA" id="ARBA00022884"/>
    </source>
</evidence>
<dbReference type="Proteomes" id="UP000232323">
    <property type="component" value="Unassembled WGS sequence"/>
</dbReference>
<dbReference type="PANTHER" id="PTHR48028">
    <property type="entry name" value="GLYCINE-RICH RNA-BINDING PROTEIN RZ1A"/>
    <property type="match status" value="1"/>
</dbReference>
<dbReference type="AlphaFoldDB" id="A0A250XHS9"/>
<dbReference type="PANTHER" id="PTHR48028:SF2">
    <property type="entry name" value="GLYCINE-RICH RNA-BINDING PROTEIN RZ1A"/>
    <property type="match status" value="1"/>
</dbReference>
<evidence type="ECO:0000313" key="5">
    <source>
        <dbReference type="EMBL" id="GAX82634.1"/>
    </source>
</evidence>
<evidence type="ECO:0000256" key="2">
    <source>
        <dbReference type="PROSITE-ProRule" id="PRU00176"/>
    </source>
</evidence>
<evidence type="ECO:0000259" key="4">
    <source>
        <dbReference type="PROSITE" id="PS50102"/>
    </source>
</evidence>
<feature type="region of interest" description="Disordered" evidence="3">
    <location>
        <begin position="142"/>
        <end position="234"/>
    </location>
</feature>
<dbReference type="SMART" id="SM00360">
    <property type="entry name" value="RRM"/>
    <property type="match status" value="1"/>
</dbReference>
<proteinExistence type="predicted"/>
<sequence length="234" mass="26889">MGVDDEKREDRDPEFKCFVGGLSWEMKDTDLKEAFSKYDPTDATIILDKMTQRPRGFGFIWFKDKLGMDDAIRDMHNRELEGRKISVTRAVPMSETRPGTPAAALGGGDGARTREISRYPRDYGRDYGRSYDRGYDRSYSSYDRGYDRGYSSGYDPRYSSYDRGYDRSAPYSRDTYPPRGDPYPSGGYGGGYSSYERSYDSYDDRGGGGPDRRGYSSAPRSSSYDRDRDRRDRR</sequence>
<dbReference type="STRING" id="1157962.A0A250XHS9"/>
<evidence type="ECO:0000256" key="3">
    <source>
        <dbReference type="SAM" id="MobiDB-lite"/>
    </source>
</evidence>
<feature type="compositionally biased region" description="Low complexity" evidence="3">
    <location>
        <begin position="142"/>
        <end position="155"/>
    </location>
</feature>
<feature type="compositionally biased region" description="Basic and acidic residues" evidence="3">
    <location>
        <begin position="197"/>
        <end position="214"/>
    </location>
</feature>
<dbReference type="OrthoDB" id="439808at2759"/>
<dbReference type="InterPro" id="IPR000504">
    <property type="entry name" value="RRM_dom"/>
</dbReference>
<dbReference type="Pfam" id="PF00076">
    <property type="entry name" value="RRM_1"/>
    <property type="match status" value="1"/>
</dbReference>
<reference evidence="5 6" key="1">
    <citation type="submission" date="2017-08" db="EMBL/GenBank/DDBJ databases">
        <title>Acidophilic green algal genome provides insights into adaptation to an acidic environment.</title>
        <authorList>
            <person name="Hirooka S."/>
            <person name="Hirose Y."/>
            <person name="Kanesaki Y."/>
            <person name="Higuchi S."/>
            <person name="Fujiwara T."/>
            <person name="Onuma R."/>
            <person name="Era A."/>
            <person name="Ohbayashi R."/>
            <person name="Uzuka A."/>
            <person name="Nozaki H."/>
            <person name="Yoshikawa H."/>
            <person name="Miyagishima S.Y."/>
        </authorList>
    </citation>
    <scope>NUCLEOTIDE SEQUENCE [LARGE SCALE GENOMIC DNA]</scope>
    <source>
        <strain evidence="5 6">NIES-2499</strain>
    </source>
</reference>
<name>A0A250XHS9_9CHLO</name>
<dbReference type="Gene3D" id="3.30.70.330">
    <property type="match status" value="1"/>
</dbReference>
<dbReference type="SUPFAM" id="SSF54928">
    <property type="entry name" value="RNA-binding domain, RBD"/>
    <property type="match status" value="1"/>
</dbReference>
<dbReference type="InterPro" id="IPR051106">
    <property type="entry name" value="RNA-bind/splicing_reg"/>
</dbReference>
<accession>A0A250XHS9</accession>
<dbReference type="PROSITE" id="PS50102">
    <property type="entry name" value="RRM"/>
    <property type="match status" value="1"/>
</dbReference>
<dbReference type="GO" id="GO:0003723">
    <property type="term" value="F:RNA binding"/>
    <property type="evidence" value="ECO:0007669"/>
    <property type="project" value="UniProtKB-UniRule"/>
</dbReference>
<feature type="region of interest" description="Disordered" evidence="3">
    <location>
        <begin position="91"/>
        <end position="127"/>
    </location>
</feature>
<dbReference type="InterPro" id="IPR035979">
    <property type="entry name" value="RBD_domain_sf"/>
</dbReference>
<comment type="caution">
    <text evidence="5">The sequence shown here is derived from an EMBL/GenBank/DDBJ whole genome shotgun (WGS) entry which is preliminary data.</text>
</comment>
<keyword evidence="6" id="KW-1185">Reference proteome</keyword>
<keyword evidence="1 2" id="KW-0694">RNA-binding</keyword>
<evidence type="ECO:0000313" key="6">
    <source>
        <dbReference type="Proteomes" id="UP000232323"/>
    </source>
</evidence>
<feature type="domain" description="RRM" evidence="4">
    <location>
        <begin position="15"/>
        <end position="92"/>
    </location>
</feature>
<organism evidence="5 6">
    <name type="scientific">Chlamydomonas eustigma</name>
    <dbReference type="NCBI Taxonomy" id="1157962"/>
    <lineage>
        <taxon>Eukaryota</taxon>
        <taxon>Viridiplantae</taxon>
        <taxon>Chlorophyta</taxon>
        <taxon>core chlorophytes</taxon>
        <taxon>Chlorophyceae</taxon>
        <taxon>CS clade</taxon>
        <taxon>Chlamydomonadales</taxon>
        <taxon>Chlamydomonadaceae</taxon>
        <taxon>Chlamydomonas</taxon>
    </lineage>
</organism>
<feature type="compositionally biased region" description="Basic and acidic residues" evidence="3">
    <location>
        <begin position="111"/>
        <end position="127"/>
    </location>
</feature>
<gene>
    <name evidence="5" type="ORF">CEUSTIGMA_g10060.t1</name>
</gene>